<accession>A0A8H4PDD5</accession>
<protein>
    <submittedName>
        <fullName evidence="1">Tat pathway signal sequence domain-containing</fullName>
    </submittedName>
</protein>
<evidence type="ECO:0000313" key="1">
    <source>
        <dbReference type="EMBL" id="KAF4471434.1"/>
    </source>
</evidence>
<sequence>MNFTRVLNALRGITWRYSMHHSKDGRRPEAEALIRQHYEDKNLEARGVETAEVVSPFHGGDGHPKEHVTVEFKDAEGGHVTTHHVRGPRDNK</sequence>
<dbReference type="OrthoDB" id="5139846at2759"/>
<dbReference type="Proteomes" id="UP000554235">
    <property type="component" value="Unassembled WGS sequence"/>
</dbReference>
<dbReference type="AlphaFoldDB" id="A0A8H4PDD5"/>
<gene>
    <name evidence="1" type="ORF">FALBO_1639</name>
</gene>
<reference evidence="1 2" key="1">
    <citation type="submission" date="2020-01" db="EMBL/GenBank/DDBJ databases">
        <title>Identification and distribution of gene clusters putatively required for synthesis of sphingolipid metabolism inhibitors in phylogenetically diverse species of the filamentous fungus Fusarium.</title>
        <authorList>
            <person name="Kim H.-S."/>
            <person name="Busman M."/>
            <person name="Brown D.W."/>
            <person name="Divon H."/>
            <person name="Uhlig S."/>
            <person name="Proctor R.H."/>
        </authorList>
    </citation>
    <scope>NUCLEOTIDE SEQUENCE [LARGE SCALE GENOMIC DNA]</scope>
    <source>
        <strain evidence="1 2">NRRL 20459</strain>
    </source>
</reference>
<comment type="caution">
    <text evidence="1">The sequence shown here is derived from an EMBL/GenBank/DDBJ whole genome shotgun (WGS) entry which is preliminary data.</text>
</comment>
<evidence type="ECO:0000313" key="2">
    <source>
        <dbReference type="Proteomes" id="UP000554235"/>
    </source>
</evidence>
<dbReference type="EMBL" id="JAADYS010000205">
    <property type="protein sequence ID" value="KAF4471434.1"/>
    <property type="molecule type" value="Genomic_DNA"/>
</dbReference>
<keyword evidence="2" id="KW-1185">Reference proteome</keyword>
<name>A0A8H4PDD5_9HYPO</name>
<proteinExistence type="predicted"/>
<organism evidence="1 2">
    <name type="scientific">Fusarium albosuccineum</name>
    <dbReference type="NCBI Taxonomy" id="1237068"/>
    <lineage>
        <taxon>Eukaryota</taxon>
        <taxon>Fungi</taxon>
        <taxon>Dikarya</taxon>
        <taxon>Ascomycota</taxon>
        <taxon>Pezizomycotina</taxon>
        <taxon>Sordariomycetes</taxon>
        <taxon>Hypocreomycetidae</taxon>
        <taxon>Hypocreales</taxon>
        <taxon>Nectriaceae</taxon>
        <taxon>Fusarium</taxon>
        <taxon>Fusarium decemcellulare species complex</taxon>
    </lineage>
</organism>